<accession>A0A7R8AHT3</accession>
<evidence type="ECO:0000313" key="1">
    <source>
        <dbReference type="EMBL" id="BCS17768.1"/>
    </source>
</evidence>
<keyword evidence="2" id="KW-1185">Reference proteome</keyword>
<reference evidence="1" key="1">
    <citation type="submission" date="2021-01" db="EMBL/GenBank/DDBJ databases">
        <authorList>
            <consortium name="Aspergillus puulaauensis MK2 genome sequencing consortium"/>
            <person name="Kazuki M."/>
            <person name="Futagami T."/>
        </authorList>
    </citation>
    <scope>NUCLEOTIDE SEQUENCE</scope>
    <source>
        <strain evidence="1">MK2</strain>
    </source>
</reference>
<evidence type="ECO:0000313" key="2">
    <source>
        <dbReference type="Proteomes" id="UP000654913"/>
    </source>
</evidence>
<organism evidence="1 2">
    <name type="scientific">Aspergillus puulaauensis</name>
    <dbReference type="NCBI Taxonomy" id="1220207"/>
    <lineage>
        <taxon>Eukaryota</taxon>
        <taxon>Fungi</taxon>
        <taxon>Dikarya</taxon>
        <taxon>Ascomycota</taxon>
        <taxon>Pezizomycotina</taxon>
        <taxon>Eurotiomycetes</taxon>
        <taxon>Eurotiomycetidae</taxon>
        <taxon>Eurotiales</taxon>
        <taxon>Aspergillaceae</taxon>
        <taxon>Aspergillus</taxon>
    </lineage>
</organism>
<dbReference type="RefSeq" id="XP_041549962.1">
    <property type="nucleotide sequence ID" value="XM_041702551.1"/>
</dbReference>
<reference evidence="1" key="2">
    <citation type="submission" date="2021-02" db="EMBL/GenBank/DDBJ databases">
        <title>Aspergillus puulaauensis MK2 genome sequence.</title>
        <authorList>
            <person name="Futagami T."/>
            <person name="Mori K."/>
            <person name="Kadooka C."/>
            <person name="Tanaka T."/>
        </authorList>
    </citation>
    <scope>NUCLEOTIDE SEQUENCE</scope>
    <source>
        <strain evidence="1">MK2</strain>
    </source>
</reference>
<name>A0A7R8AHT3_9EURO</name>
<gene>
    <name evidence="1" type="ORF">APUU_10596S</name>
</gene>
<protein>
    <submittedName>
        <fullName evidence="1">Uncharacterized protein</fullName>
    </submittedName>
</protein>
<sequence>MQPDLSAPQSPPRPSWKRPAPVSVRFRRWSIPLLATIAIGYGMTQYGTMRTDSHVHIAEEERIRKNQQLMDAYGYKDNIDDLQKALEAYEIQ</sequence>
<dbReference type="EMBL" id="AP024443">
    <property type="protein sequence ID" value="BCS17768.1"/>
    <property type="molecule type" value="Genomic_DNA"/>
</dbReference>
<dbReference type="KEGG" id="apuu:APUU_10596S"/>
<dbReference type="AlphaFoldDB" id="A0A7R8AHT3"/>
<dbReference type="OrthoDB" id="4338954at2759"/>
<dbReference type="GeneID" id="64967773"/>
<proteinExistence type="predicted"/>
<dbReference type="Proteomes" id="UP000654913">
    <property type="component" value="Chromosome 1"/>
</dbReference>